<dbReference type="EMBL" id="LIDT01000044">
    <property type="protein sequence ID" value="OCR27535.1"/>
    <property type="molecule type" value="Genomic_DNA"/>
</dbReference>
<evidence type="ECO:0000313" key="2">
    <source>
        <dbReference type="EMBL" id="OCR27535.1"/>
    </source>
</evidence>
<keyword evidence="1" id="KW-1133">Transmembrane helix</keyword>
<organism evidence="2 3">
    <name type="scientific">Bacteroides fragilis</name>
    <dbReference type="NCBI Taxonomy" id="817"/>
    <lineage>
        <taxon>Bacteria</taxon>
        <taxon>Pseudomonadati</taxon>
        <taxon>Bacteroidota</taxon>
        <taxon>Bacteroidia</taxon>
        <taxon>Bacteroidales</taxon>
        <taxon>Bacteroidaceae</taxon>
        <taxon>Bacteroides</taxon>
    </lineage>
</organism>
<evidence type="ECO:0008006" key="4">
    <source>
        <dbReference type="Google" id="ProtNLM"/>
    </source>
</evidence>
<accession>A0A853PQ66</accession>
<dbReference type="AlphaFoldDB" id="A0A853PQ66"/>
<name>A0A853PQ66_BACFG</name>
<dbReference type="Proteomes" id="UP000093197">
    <property type="component" value="Unassembled WGS sequence"/>
</dbReference>
<sequence length="44" mass="5430">MGVLSDSLFLRIMDFLFYFFMRIWFLMVRTNLRFILSSFLISIQ</sequence>
<feature type="transmembrane region" description="Helical" evidence="1">
    <location>
        <begin position="15"/>
        <end position="36"/>
    </location>
</feature>
<keyword evidence="1" id="KW-0472">Membrane</keyword>
<protein>
    <recommendedName>
        <fullName evidence="4">Transmembrane protein</fullName>
    </recommendedName>
</protein>
<comment type="caution">
    <text evidence="2">The sequence shown here is derived from an EMBL/GenBank/DDBJ whole genome shotgun (WGS) entry which is preliminary data.</text>
</comment>
<keyword evidence="1" id="KW-0812">Transmembrane</keyword>
<proteinExistence type="predicted"/>
<evidence type="ECO:0000313" key="3">
    <source>
        <dbReference type="Proteomes" id="UP000093197"/>
    </source>
</evidence>
<reference evidence="2 3" key="1">
    <citation type="journal article" date="2016" name="PLoS ONE">
        <title>Genomic Diversity of Enterotoxigenic Strains of Bacteroides fragilis.</title>
        <authorList>
            <person name="Pierce J.V."/>
            <person name="Bernstein H.D."/>
        </authorList>
    </citation>
    <scope>NUCLEOTIDE SEQUENCE [LARGE SCALE GENOMIC DNA]</scope>
    <source>
        <strain evidence="2 3">20793-3</strain>
    </source>
</reference>
<gene>
    <name evidence="2" type="ORF">AC094_43070</name>
</gene>
<evidence type="ECO:0000256" key="1">
    <source>
        <dbReference type="SAM" id="Phobius"/>
    </source>
</evidence>